<dbReference type="PANTHER" id="PTHR12011:SF433">
    <property type="entry name" value="ADHESION G PROTEIN-COUPLED RECEPTOR E1-LIKE-RELATED"/>
    <property type="match status" value="1"/>
</dbReference>
<dbReference type="Ensembl" id="ENSXMAT00000029534.1">
    <property type="protein sequence ID" value="ENSXMAP00000032682.1"/>
    <property type="gene ID" value="ENSXMAG00000023335.1"/>
</dbReference>
<dbReference type="AlphaFoldDB" id="A0A3B5QPR8"/>
<proteinExistence type="predicted"/>
<dbReference type="GO" id="GO:0007189">
    <property type="term" value="P:adenylate cyclase-activating G protein-coupled receptor signaling pathway"/>
    <property type="evidence" value="ECO:0007669"/>
    <property type="project" value="TreeGrafter"/>
</dbReference>
<keyword evidence="3 5" id="KW-1133">Transmembrane helix</keyword>
<evidence type="ECO:0000256" key="5">
    <source>
        <dbReference type="SAM" id="Phobius"/>
    </source>
</evidence>
<name>A0A3B5QPR8_XIPMA</name>
<dbReference type="InterPro" id="IPR000832">
    <property type="entry name" value="GPCR_2_secretin-like"/>
</dbReference>
<dbReference type="STRING" id="8083.ENSXMAP00000032682"/>
<dbReference type="OMA" id="THHDSET"/>
<dbReference type="InParanoid" id="A0A3B5QPR8"/>
<feature type="transmembrane region" description="Helical" evidence="5">
    <location>
        <begin position="104"/>
        <end position="124"/>
    </location>
</feature>
<keyword evidence="2 5" id="KW-0812">Transmembrane</keyword>
<reference evidence="8" key="1">
    <citation type="submission" date="2012-01" db="EMBL/GenBank/DDBJ databases">
        <authorList>
            <person name="Walter R."/>
            <person name="Schartl M."/>
            <person name="Warren W."/>
        </authorList>
    </citation>
    <scope>NUCLEOTIDE SEQUENCE [LARGE SCALE GENOMIC DNA]</scope>
    <source>
        <strain evidence="8">JP 163 A</strain>
    </source>
</reference>
<evidence type="ECO:0000313" key="7">
    <source>
        <dbReference type="Ensembl" id="ENSXMAP00000032682.1"/>
    </source>
</evidence>
<keyword evidence="4 5" id="KW-0472">Membrane</keyword>
<organism evidence="7 8">
    <name type="scientific">Xiphophorus maculatus</name>
    <name type="common">Southern platyfish</name>
    <name type="synonym">Platypoecilus maculatus</name>
    <dbReference type="NCBI Taxonomy" id="8083"/>
    <lineage>
        <taxon>Eukaryota</taxon>
        <taxon>Metazoa</taxon>
        <taxon>Chordata</taxon>
        <taxon>Craniata</taxon>
        <taxon>Vertebrata</taxon>
        <taxon>Euteleostomi</taxon>
        <taxon>Actinopterygii</taxon>
        <taxon>Neopterygii</taxon>
        <taxon>Teleostei</taxon>
        <taxon>Neoteleostei</taxon>
        <taxon>Acanthomorphata</taxon>
        <taxon>Ovalentaria</taxon>
        <taxon>Atherinomorphae</taxon>
        <taxon>Cyprinodontiformes</taxon>
        <taxon>Poeciliidae</taxon>
        <taxon>Poeciliinae</taxon>
        <taxon>Xiphophorus</taxon>
    </lineage>
</organism>
<evidence type="ECO:0000256" key="1">
    <source>
        <dbReference type="ARBA" id="ARBA00004141"/>
    </source>
</evidence>
<evidence type="ECO:0000256" key="3">
    <source>
        <dbReference type="ARBA" id="ARBA00022989"/>
    </source>
</evidence>
<comment type="subcellular location">
    <subcellularLocation>
        <location evidence="1">Membrane</location>
        <topology evidence="1">Multi-pass membrane protein</topology>
    </subcellularLocation>
</comment>
<dbReference type="GeneTree" id="ENSGT00940000160578"/>
<dbReference type="Pfam" id="PF00002">
    <property type="entry name" value="7tm_2"/>
    <property type="match status" value="2"/>
</dbReference>
<feature type="transmembrane region" description="Helical" evidence="5">
    <location>
        <begin position="76"/>
        <end position="97"/>
    </location>
</feature>
<feature type="transmembrane region" description="Helical" evidence="5">
    <location>
        <begin position="130"/>
        <end position="153"/>
    </location>
</feature>
<dbReference type="GO" id="GO:0005886">
    <property type="term" value="C:plasma membrane"/>
    <property type="evidence" value="ECO:0007669"/>
    <property type="project" value="TreeGrafter"/>
</dbReference>
<dbReference type="InterPro" id="IPR017981">
    <property type="entry name" value="GPCR_2-like_7TM"/>
</dbReference>
<evidence type="ECO:0000256" key="2">
    <source>
        <dbReference type="ARBA" id="ARBA00022692"/>
    </source>
</evidence>
<feature type="domain" description="G-protein coupled receptors family 2 profile 2" evidence="6">
    <location>
        <begin position="1"/>
        <end position="154"/>
    </location>
</feature>
<protein>
    <submittedName>
        <fullName evidence="7">Si:ch211-241f5.3</fullName>
    </submittedName>
</protein>
<feature type="transmembrane region" description="Helical" evidence="5">
    <location>
        <begin position="35"/>
        <end position="56"/>
    </location>
</feature>
<reference evidence="7" key="4">
    <citation type="submission" date="2025-09" db="UniProtKB">
        <authorList>
            <consortium name="Ensembl"/>
        </authorList>
    </citation>
    <scope>IDENTIFICATION</scope>
    <source>
        <strain evidence="7">JP 163 A</strain>
    </source>
</reference>
<sequence length="193" mass="22343">MLHFFYLAAFCWMCLEGIQLFRMVVLVFNTNFKTSYMMAGGYGVPAAIVAVTALINRDGYGTKKYCWLNLDSIWSFYGPACVIITVIPPFYLCAFVASCRAFTITAVAQLCVLGIMWIFGYFQFEKETKAMSYLFTFFGRLQGVMLFVMHCLFSKQVSHDFWIKAQSRCQFHFKFKSNFWLDKNNIKSNSIEV</sequence>
<evidence type="ECO:0000259" key="6">
    <source>
        <dbReference type="PROSITE" id="PS50261"/>
    </source>
</evidence>
<feature type="transmembrane region" description="Helical" evidence="5">
    <location>
        <begin position="6"/>
        <end position="28"/>
    </location>
</feature>
<keyword evidence="8" id="KW-1185">Reference proteome</keyword>
<evidence type="ECO:0000256" key="4">
    <source>
        <dbReference type="ARBA" id="ARBA00023136"/>
    </source>
</evidence>
<dbReference type="GO" id="GO:0007166">
    <property type="term" value="P:cell surface receptor signaling pathway"/>
    <property type="evidence" value="ECO:0007669"/>
    <property type="project" value="InterPro"/>
</dbReference>
<dbReference type="PANTHER" id="PTHR12011">
    <property type="entry name" value="ADHESION G-PROTEIN COUPLED RECEPTOR"/>
    <property type="match status" value="1"/>
</dbReference>
<dbReference type="GO" id="GO:0004930">
    <property type="term" value="F:G protein-coupled receptor activity"/>
    <property type="evidence" value="ECO:0007669"/>
    <property type="project" value="InterPro"/>
</dbReference>
<accession>A0A3B5QPR8</accession>
<dbReference type="Proteomes" id="UP000002852">
    <property type="component" value="Unassembled WGS sequence"/>
</dbReference>
<dbReference type="Gene3D" id="1.20.1070.10">
    <property type="entry name" value="Rhodopsin 7-helix transmembrane proteins"/>
    <property type="match status" value="1"/>
</dbReference>
<evidence type="ECO:0000313" key="8">
    <source>
        <dbReference type="Proteomes" id="UP000002852"/>
    </source>
</evidence>
<reference evidence="8" key="2">
    <citation type="journal article" date="2013" name="Nat. Genet.">
        <title>The genome of the platyfish, Xiphophorus maculatus, provides insights into evolutionary adaptation and several complex traits.</title>
        <authorList>
            <person name="Schartl M."/>
            <person name="Walter R.B."/>
            <person name="Shen Y."/>
            <person name="Garcia T."/>
            <person name="Catchen J."/>
            <person name="Amores A."/>
            <person name="Braasch I."/>
            <person name="Chalopin D."/>
            <person name="Volff J.N."/>
            <person name="Lesch K.P."/>
            <person name="Bisazza A."/>
            <person name="Minx P."/>
            <person name="Hillier L."/>
            <person name="Wilson R.K."/>
            <person name="Fuerstenberg S."/>
            <person name="Boore J."/>
            <person name="Searle S."/>
            <person name="Postlethwait J.H."/>
            <person name="Warren W.C."/>
        </authorList>
    </citation>
    <scope>NUCLEOTIDE SEQUENCE [LARGE SCALE GENOMIC DNA]</scope>
    <source>
        <strain evidence="8">JP 163 A</strain>
    </source>
</reference>
<reference evidence="7" key="3">
    <citation type="submission" date="2025-08" db="UniProtKB">
        <authorList>
            <consortium name="Ensembl"/>
        </authorList>
    </citation>
    <scope>IDENTIFICATION</scope>
    <source>
        <strain evidence="7">JP 163 A</strain>
    </source>
</reference>
<dbReference type="PROSITE" id="PS50261">
    <property type="entry name" value="G_PROTEIN_RECEP_F2_4"/>
    <property type="match status" value="1"/>
</dbReference>